<keyword evidence="12" id="KW-1185">Reference proteome</keyword>
<comment type="caution">
    <text evidence="11">The sequence shown here is derived from an EMBL/GenBank/DDBJ whole genome shotgun (WGS) entry which is preliminary data.</text>
</comment>
<gene>
    <name evidence="11" type="primary">dsbA</name>
    <name evidence="11" type="ORF">LPW36_06475</name>
</gene>
<accession>A0A9X1MW50</accession>
<evidence type="ECO:0000313" key="12">
    <source>
        <dbReference type="Proteomes" id="UP001139171"/>
    </source>
</evidence>
<evidence type="ECO:0000313" key="11">
    <source>
        <dbReference type="EMBL" id="MCD1125653.1"/>
    </source>
</evidence>
<proteinExistence type="inferred from homology"/>
<dbReference type="InterPro" id="IPR036249">
    <property type="entry name" value="Thioredoxin-like_sf"/>
</dbReference>
<dbReference type="GO" id="GO:0042597">
    <property type="term" value="C:periplasmic space"/>
    <property type="evidence" value="ECO:0007669"/>
    <property type="project" value="UniProtKB-SubCell"/>
</dbReference>
<dbReference type="InterPro" id="IPR001853">
    <property type="entry name" value="DSBA-like_thioredoxin_dom"/>
</dbReference>
<dbReference type="AlphaFoldDB" id="A0A9X1MW50"/>
<keyword evidence="7" id="KW-0676">Redox-active center</keyword>
<comment type="similarity">
    <text evidence="2">Belongs to the thioredoxin family. DsbA subfamily.</text>
</comment>
<dbReference type="SUPFAM" id="SSF52833">
    <property type="entry name" value="Thioredoxin-like"/>
    <property type="match status" value="1"/>
</dbReference>
<feature type="disulfide bond" description="Redox-active" evidence="8">
    <location>
        <begin position="74"/>
        <end position="77"/>
    </location>
</feature>
<dbReference type="InterPro" id="IPR050824">
    <property type="entry name" value="Thiol_disulfide_DsbA"/>
</dbReference>
<keyword evidence="6" id="KW-1015">Disulfide bond</keyword>
<name>A0A9X1MW50_9GAMM</name>
<evidence type="ECO:0000256" key="2">
    <source>
        <dbReference type="ARBA" id="ARBA00005791"/>
    </source>
</evidence>
<evidence type="ECO:0000256" key="5">
    <source>
        <dbReference type="ARBA" id="ARBA00022764"/>
    </source>
</evidence>
<dbReference type="EMBL" id="JAJNAG010000009">
    <property type="protein sequence ID" value="MCD1125653.1"/>
    <property type="molecule type" value="Genomic_DNA"/>
</dbReference>
<dbReference type="RefSeq" id="WP_230608693.1">
    <property type="nucleotide sequence ID" value="NZ_JAJNAG010000009.1"/>
</dbReference>
<evidence type="ECO:0000256" key="4">
    <source>
        <dbReference type="ARBA" id="ARBA00022729"/>
    </source>
</evidence>
<keyword evidence="4 9" id="KW-0732">Signal</keyword>
<dbReference type="InterPro" id="IPR017937">
    <property type="entry name" value="Thioredoxin_CS"/>
</dbReference>
<evidence type="ECO:0000256" key="7">
    <source>
        <dbReference type="ARBA" id="ARBA00023284"/>
    </source>
</evidence>
<dbReference type="GO" id="GO:0015036">
    <property type="term" value="F:disulfide oxidoreductase activity"/>
    <property type="evidence" value="ECO:0007669"/>
    <property type="project" value="UniProtKB-ARBA"/>
</dbReference>
<dbReference type="NCBIfam" id="NF008198">
    <property type="entry name" value="PRK10954.1"/>
    <property type="match status" value="1"/>
</dbReference>
<evidence type="ECO:0000256" key="9">
    <source>
        <dbReference type="SAM" id="SignalP"/>
    </source>
</evidence>
<evidence type="ECO:0000259" key="10">
    <source>
        <dbReference type="PROSITE" id="PS51352"/>
    </source>
</evidence>
<sequence>MKKMWLVLVCAAVAVGAFFIWSNSSTPAIADSKPTGSSSSAVVASNFQNGKQFVTLDRSATEEPQVLEFFSFFCPHCYDFENVYHMSDEFKKQLPAGGKIVKYHVDFMGGELGSQLTQAWAVAITLGVQDKVAPLIFNGVQKTQTIRNLDGIRQAFIEAGVSGEEFDSAWNSFIVKSLTAQQRKLAEEVDLRSVPSVIVNGKYLVKNDGLEAKSVEGFIQEFGQVVKYLLGQK</sequence>
<feature type="chain" id="PRO_5040721068" description="Thiol:disulfide interchange protein DsbA" evidence="9">
    <location>
        <begin position="31"/>
        <end position="233"/>
    </location>
</feature>
<dbReference type="PIRSF" id="PIRSF001488">
    <property type="entry name" value="Tdi_protein"/>
    <property type="match status" value="1"/>
</dbReference>
<dbReference type="CDD" id="cd03019">
    <property type="entry name" value="DsbA_DsbA"/>
    <property type="match status" value="1"/>
</dbReference>
<protein>
    <recommendedName>
        <fullName evidence="3">Thiol:disulfide interchange protein DsbA</fullName>
    </recommendedName>
</protein>
<evidence type="ECO:0000256" key="3">
    <source>
        <dbReference type="ARBA" id="ARBA00013831"/>
    </source>
</evidence>
<keyword evidence="5" id="KW-0574">Periplasm</keyword>
<dbReference type="PANTHER" id="PTHR35891:SF2">
    <property type="entry name" value="THIOL:DISULFIDE INTERCHANGE PROTEIN DSBA"/>
    <property type="match status" value="1"/>
</dbReference>
<dbReference type="PROSITE" id="PS00194">
    <property type="entry name" value="THIOREDOXIN_1"/>
    <property type="match status" value="1"/>
</dbReference>
<evidence type="ECO:0000256" key="1">
    <source>
        <dbReference type="ARBA" id="ARBA00004418"/>
    </source>
</evidence>
<comment type="subcellular location">
    <subcellularLocation>
        <location evidence="1">Periplasm</location>
    </subcellularLocation>
</comment>
<feature type="domain" description="Thioredoxin" evidence="10">
    <location>
        <begin position="33"/>
        <end position="175"/>
    </location>
</feature>
<organism evidence="11 12">
    <name type="scientific">Limnobaculum eriocheiris</name>
    <dbReference type="NCBI Taxonomy" id="2897391"/>
    <lineage>
        <taxon>Bacteria</taxon>
        <taxon>Pseudomonadati</taxon>
        <taxon>Pseudomonadota</taxon>
        <taxon>Gammaproteobacteria</taxon>
        <taxon>Enterobacterales</taxon>
        <taxon>Budviciaceae</taxon>
        <taxon>Limnobaculum</taxon>
    </lineage>
</organism>
<dbReference type="Pfam" id="PF01323">
    <property type="entry name" value="DSBA"/>
    <property type="match status" value="1"/>
</dbReference>
<dbReference type="Gene3D" id="3.40.30.10">
    <property type="entry name" value="Glutaredoxin"/>
    <property type="match status" value="1"/>
</dbReference>
<evidence type="ECO:0000256" key="6">
    <source>
        <dbReference type="ARBA" id="ARBA00023157"/>
    </source>
</evidence>
<dbReference type="PANTHER" id="PTHR35891">
    <property type="entry name" value="THIOL:DISULFIDE INTERCHANGE PROTEIN DSBA"/>
    <property type="match status" value="1"/>
</dbReference>
<evidence type="ECO:0000256" key="8">
    <source>
        <dbReference type="PIRSR" id="PIRSR001488-1"/>
    </source>
</evidence>
<dbReference type="Proteomes" id="UP001139171">
    <property type="component" value="Unassembled WGS sequence"/>
</dbReference>
<dbReference type="InterPro" id="IPR023205">
    <property type="entry name" value="DsbA/DsbL"/>
</dbReference>
<reference evidence="11" key="1">
    <citation type="submission" date="2021-11" db="EMBL/GenBank/DDBJ databases">
        <title>Jinshanibacter sp. isolated from one year old Eriocheir sinensis.</title>
        <authorList>
            <person name="Li J.-Y."/>
            <person name="He W."/>
            <person name="Gao T.-H."/>
        </authorList>
    </citation>
    <scope>NUCLEOTIDE SEQUENCE</scope>
    <source>
        <strain evidence="11">LJY008</strain>
    </source>
</reference>
<feature type="signal peptide" evidence="9">
    <location>
        <begin position="1"/>
        <end position="30"/>
    </location>
</feature>
<dbReference type="InterPro" id="IPR013766">
    <property type="entry name" value="Thioredoxin_domain"/>
</dbReference>
<dbReference type="PROSITE" id="PS51352">
    <property type="entry name" value="THIOREDOXIN_2"/>
    <property type="match status" value="1"/>
</dbReference>